<evidence type="ECO:0000313" key="4">
    <source>
        <dbReference type="Proteomes" id="UP000321306"/>
    </source>
</evidence>
<dbReference type="InterPro" id="IPR013783">
    <property type="entry name" value="Ig-like_fold"/>
</dbReference>
<sequence>MKHLKPSLLFLLAPIMLAACASNPSAPTRPQPVVRGAVELTFELGPAPTATAIVLPQAVRPDTDVKFLKPAAYTDYDDTSGHRYMNATFTVKNLSAQPFDNLTLYAYHKAADNIGGTALKKISNAAGTPITDSSVARAVLPSHGTAFDVLSGGSMVVPTQADLQVFTGDEVNAIDSEAKVSGIISPSDTVLYYGYSARNLNTSGNKRFIDAAGCATPNCDTGRITLAVRVPNTVSASTPYRFTMTFVLVDEAATRVTQSTLETDDTLVDTRASDVGASSVRVLGGSSYDASATRICGAIIAVASGSDGMQTMGKCSTYANDSENLNVVITEFKSLGTEFIEVKNMSAAPVNLQGYWFQNWLGQVARLRAVTDPTGSAKTPITLAAGAVAYGVVNPASAADIPAGAGFVYGAPGSTFSLLDNGDILALLKHGSSGPAVEDLVDFRTFTSNASYLPSSAAFVGYSGASTQLTSGATAADNNTATNWCVSFYPGTGTKTRVSDTRGAANGSCSAVVINEALIDAPGGDDGKTFIELAGPGGALVGDYELFDTEGKGISAGTRNAGYYKVPAGTRIPADGILLIADGNISGATTIPNADLIGTTVDFENAGGDSIILASGTGTLVDALGYDVTGANLDTNTPAFLAGGQLYETATALYPTSPTAVTTMTLSRDINSTDTDNNRNNFHNDPTPTPGVANDTVNFTITGLSPSSTSASASTTIVTVTGTDFHAGISSKFGTAAATPCTITSTTTMNCTAPNGGTPKVVDVAFTSPAAGANTTITKTAAFTYN</sequence>
<dbReference type="SUPFAM" id="SSF81296">
    <property type="entry name" value="E set domains"/>
    <property type="match status" value="1"/>
</dbReference>
<keyword evidence="4" id="KW-1185">Reference proteome</keyword>
<dbReference type="Proteomes" id="UP000321306">
    <property type="component" value="Unassembled WGS sequence"/>
</dbReference>
<dbReference type="RefSeq" id="WP_146887371.1">
    <property type="nucleotide sequence ID" value="NZ_BJXB01000020.1"/>
</dbReference>
<feature type="compositionally biased region" description="Polar residues" evidence="1">
    <location>
        <begin position="673"/>
        <end position="686"/>
    </location>
</feature>
<gene>
    <name evidence="3" type="ORF">DC3_39910</name>
</gene>
<comment type="caution">
    <text evidence="3">The sequence shown here is derived from an EMBL/GenBank/DDBJ whole genome shotgun (WGS) entry which is preliminary data.</text>
</comment>
<reference evidence="3 4" key="1">
    <citation type="submission" date="2019-07" db="EMBL/GenBank/DDBJ databases">
        <title>Whole genome shotgun sequence of Deinococcus cellulosilyticus NBRC 106333.</title>
        <authorList>
            <person name="Hosoyama A."/>
            <person name="Uohara A."/>
            <person name="Ohji S."/>
            <person name="Ichikawa N."/>
        </authorList>
    </citation>
    <scope>NUCLEOTIDE SEQUENCE [LARGE SCALE GENOMIC DNA]</scope>
    <source>
        <strain evidence="3 4">NBRC 106333</strain>
    </source>
</reference>
<protein>
    <submittedName>
        <fullName evidence="3">Uncharacterized protein</fullName>
    </submittedName>
</protein>
<feature type="region of interest" description="Disordered" evidence="1">
    <location>
        <begin position="673"/>
        <end position="692"/>
    </location>
</feature>
<dbReference type="InterPro" id="IPR014756">
    <property type="entry name" value="Ig_E-set"/>
</dbReference>
<feature type="signal peptide" evidence="2">
    <location>
        <begin position="1"/>
        <end position="21"/>
    </location>
</feature>
<accession>A0A511N7B7</accession>
<dbReference type="EMBL" id="BJXB01000020">
    <property type="protein sequence ID" value="GEM48356.1"/>
    <property type="molecule type" value="Genomic_DNA"/>
</dbReference>
<dbReference type="Gene3D" id="2.60.40.10">
    <property type="entry name" value="Immunoglobulins"/>
    <property type="match status" value="1"/>
</dbReference>
<keyword evidence="2" id="KW-0732">Signal</keyword>
<feature type="chain" id="PRO_5021939127" evidence="2">
    <location>
        <begin position="22"/>
        <end position="786"/>
    </location>
</feature>
<evidence type="ECO:0000256" key="2">
    <source>
        <dbReference type="SAM" id="SignalP"/>
    </source>
</evidence>
<dbReference type="PROSITE" id="PS51257">
    <property type="entry name" value="PROKAR_LIPOPROTEIN"/>
    <property type="match status" value="1"/>
</dbReference>
<dbReference type="AlphaFoldDB" id="A0A511N7B7"/>
<dbReference type="OrthoDB" id="54198at2"/>
<proteinExistence type="predicted"/>
<name>A0A511N7B7_DEIC1</name>
<evidence type="ECO:0000256" key="1">
    <source>
        <dbReference type="SAM" id="MobiDB-lite"/>
    </source>
</evidence>
<organism evidence="3 4">
    <name type="scientific">Deinococcus cellulosilyticus (strain DSM 18568 / NBRC 106333 / KACC 11606 / 5516J-15)</name>
    <dbReference type="NCBI Taxonomy" id="1223518"/>
    <lineage>
        <taxon>Bacteria</taxon>
        <taxon>Thermotogati</taxon>
        <taxon>Deinococcota</taxon>
        <taxon>Deinococci</taxon>
        <taxon>Deinococcales</taxon>
        <taxon>Deinococcaceae</taxon>
        <taxon>Deinococcus</taxon>
    </lineage>
</organism>
<evidence type="ECO:0000313" key="3">
    <source>
        <dbReference type="EMBL" id="GEM48356.1"/>
    </source>
</evidence>